<evidence type="ECO:0000259" key="1">
    <source>
        <dbReference type="PROSITE" id="PS50937"/>
    </source>
</evidence>
<dbReference type="Gene3D" id="1.10.1660.10">
    <property type="match status" value="1"/>
</dbReference>
<organism evidence="2 3">
    <name type="scientific">Candidatus Kerfeldbacteria bacterium RIFCSPHIGHO2_12_FULL_48_17</name>
    <dbReference type="NCBI Taxonomy" id="1798542"/>
    <lineage>
        <taxon>Bacteria</taxon>
        <taxon>Candidatus Kerfeldiibacteriota</taxon>
    </lineage>
</organism>
<dbReference type="SUPFAM" id="SSF46955">
    <property type="entry name" value="Putative DNA-binding domain"/>
    <property type="match status" value="1"/>
</dbReference>
<dbReference type="InterPro" id="IPR000551">
    <property type="entry name" value="MerR-type_HTH_dom"/>
</dbReference>
<gene>
    <name evidence="2" type="ORF">A3F54_00820</name>
</gene>
<dbReference type="EMBL" id="MHKD01000018">
    <property type="protein sequence ID" value="OGY84078.1"/>
    <property type="molecule type" value="Genomic_DNA"/>
</dbReference>
<dbReference type="Pfam" id="PF13411">
    <property type="entry name" value="MerR_1"/>
    <property type="match status" value="1"/>
</dbReference>
<sequence length="245" mass="27370">MNPPLLSISQTAQLLGVSLQTLRRWDESGKLKPIRSTATSYRYYRQSDIDSFLQSFPKNIFRMGYTWAVSATPYEPPAIFFCPTQVVFQARLQTLFTLLTKLNSKNVDIPLLIAIIGEIGNNAFDHNLGNWPDISGLFFAYDLKKREVIIADRGQGVFTTLKRVKPSLTNDVQAVRVAFTEVISGRAPEARGNGLKFVRNVIAHNAMQLLFLSGNARLQSMGHSADLTINETKGTFHGCLAKINF</sequence>
<evidence type="ECO:0000313" key="3">
    <source>
        <dbReference type="Proteomes" id="UP000176952"/>
    </source>
</evidence>
<dbReference type="STRING" id="1798542.A3F54_00820"/>
<dbReference type="Proteomes" id="UP000176952">
    <property type="component" value="Unassembled WGS sequence"/>
</dbReference>
<dbReference type="GO" id="GO:0003677">
    <property type="term" value="F:DNA binding"/>
    <property type="evidence" value="ECO:0007669"/>
    <property type="project" value="InterPro"/>
</dbReference>
<dbReference type="CDD" id="cd04762">
    <property type="entry name" value="HTH_MerR-trunc"/>
    <property type="match status" value="1"/>
</dbReference>
<protein>
    <recommendedName>
        <fullName evidence="1">HTH merR-type domain-containing protein</fullName>
    </recommendedName>
</protein>
<dbReference type="PROSITE" id="PS50937">
    <property type="entry name" value="HTH_MERR_2"/>
    <property type="match status" value="1"/>
</dbReference>
<accession>A0A1G2B4I8</accession>
<proteinExistence type="predicted"/>
<comment type="caution">
    <text evidence="2">The sequence shown here is derived from an EMBL/GenBank/DDBJ whole genome shotgun (WGS) entry which is preliminary data.</text>
</comment>
<reference evidence="2 3" key="1">
    <citation type="journal article" date="2016" name="Nat. Commun.">
        <title>Thousands of microbial genomes shed light on interconnected biogeochemical processes in an aquifer system.</title>
        <authorList>
            <person name="Anantharaman K."/>
            <person name="Brown C.T."/>
            <person name="Hug L.A."/>
            <person name="Sharon I."/>
            <person name="Castelle C.J."/>
            <person name="Probst A.J."/>
            <person name="Thomas B.C."/>
            <person name="Singh A."/>
            <person name="Wilkins M.J."/>
            <person name="Karaoz U."/>
            <person name="Brodie E.L."/>
            <person name="Williams K.H."/>
            <person name="Hubbard S.S."/>
            <person name="Banfield J.F."/>
        </authorList>
    </citation>
    <scope>NUCLEOTIDE SEQUENCE [LARGE SCALE GENOMIC DNA]</scope>
</reference>
<dbReference type="InterPro" id="IPR009061">
    <property type="entry name" value="DNA-bd_dom_put_sf"/>
</dbReference>
<dbReference type="GO" id="GO:0006355">
    <property type="term" value="P:regulation of DNA-templated transcription"/>
    <property type="evidence" value="ECO:0007669"/>
    <property type="project" value="InterPro"/>
</dbReference>
<feature type="domain" description="HTH merR-type" evidence="1">
    <location>
        <begin position="5"/>
        <end position="50"/>
    </location>
</feature>
<evidence type="ECO:0000313" key="2">
    <source>
        <dbReference type="EMBL" id="OGY84078.1"/>
    </source>
</evidence>
<name>A0A1G2B4I8_9BACT</name>
<dbReference type="AlphaFoldDB" id="A0A1G2B4I8"/>